<comment type="caution">
    <text evidence="1">The sequence shown here is derived from an EMBL/GenBank/DDBJ whole genome shotgun (WGS) entry which is preliminary data.</text>
</comment>
<dbReference type="AlphaFoldDB" id="A0A059FT30"/>
<name>A0A059FT30_9PROT</name>
<dbReference type="EMBL" id="ARYK01000001">
    <property type="protein sequence ID" value="KCZ93829.1"/>
    <property type="molecule type" value="Genomic_DNA"/>
</dbReference>
<sequence>MEFCRECLIAAYCKRLVTPIFVDDELKRPFFQSDLKAFLVRYTYTHGLPPSEWHEHLVDLNRDYRGWYKSGDGREVLLRLSVFEIPHIREWFRDYIQIVPNGVETRLRGESKERVRVLATIMRAYYPEEAMMWGVRAANDN</sequence>
<reference evidence="1 2" key="1">
    <citation type="journal article" date="2014" name="Antonie Van Leeuwenhoek">
        <title>Hyphomonas beringensis sp. nov. and Hyphomonas chukchiensis sp. nov., isolated from surface seawater of the Bering Sea and Chukchi Sea.</title>
        <authorList>
            <person name="Li C."/>
            <person name="Lai Q."/>
            <person name="Li G."/>
            <person name="Dong C."/>
            <person name="Wang J."/>
            <person name="Liao Y."/>
            <person name="Shao Z."/>
        </authorList>
    </citation>
    <scope>NUCLEOTIDE SEQUENCE [LARGE SCALE GENOMIC DNA]</scope>
    <source>
        <strain evidence="1 2">MHS-2</strain>
    </source>
</reference>
<dbReference type="OrthoDB" id="7631664at2"/>
<evidence type="ECO:0000313" key="1">
    <source>
        <dbReference type="EMBL" id="KCZ93829.1"/>
    </source>
</evidence>
<keyword evidence="2" id="KW-1185">Reference proteome</keyword>
<protein>
    <submittedName>
        <fullName evidence="1">Uncharacterized protein</fullName>
    </submittedName>
</protein>
<dbReference type="PATRIC" id="fig|1280950.3.peg.118"/>
<organism evidence="1 2">
    <name type="scientific">Hyphomonas johnsonii MHS-2</name>
    <dbReference type="NCBI Taxonomy" id="1280950"/>
    <lineage>
        <taxon>Bacteria</taxon>
        <taxon>Pseudomonadati</taxon>
        <taxon>Pseudomonadota</taxon>
        <taxon>Alphaproteobacteria</taxon>
        <taxon>Hyphomonadales</taxon>
        <taxon>Hyphomonadaceae</taxon>
        <taxon>Hyphomonas</taxon>
    </lineage>
</organism>
<evidence type="ECO:0000313" key="2">
    <source>
        <dbReference type="Proteomes" id="UP000025171"/>
    </source>
</evidence>
<dbReference type="Proteomes" id="UP000025171">
    <property type="component" value="Unassembled WGS sequence"/>
</dbReference>
<accession>A0A059FT30</accession>
<proteinExistence type="predicted"/>
<dbReference type="RefSeq" id="WP_035612480.1">
    <property type="nucleotide sequence ID" value="NZ_ARYK01000001.1"/>
</dbReference>
<gene>
    <name evidence="1" type="ORF">HJO_00595</name>
</gene>